<evidence type="ECO:0000256" key="1">
    <source>
        <dbReference type="SAM" id="MobiDB-lite"/>
    </source>
</evidence>
<keyword evidence="3" id="KW-1185">Reference proteome</keyword>
<sequence length="267" mass="31340">MDYRQLLAEQSLRKHQLNNKLATEKIEFLKEQRRILSDFNKTQDDEREAFRRQNEEEKLEWMKTKKKSSSEKNNSKESKQSTLKSINQPLIDSFTSNKKQVQMQSVELKTEESRPKTLKLNEKQKELCSRIEIKKRKLDSGINFQMIKNKKINSDKENSFLGKFSFLNKKINSGCRELEKKNKDFPLKISEPALIVISGSDCENENEVKKQMETHSDKIVDNKDQSESREELGFGLTNINQLNNSQDEICKLINEMTNQIQNDIIMN</sequence>
<feature type="region of interest" description="Disordered" evidence="1">
    <location>
        <begin position="40"/>
        <end position="89"/>
    </location>
</feature>
<reference evidence="2" key="1">
    <citation type="submission" date="2021-02" db="EMBL/GenBank/DDBJ databases">
        <authorList>
            <person name="Nowell W R."/>
        </authorList>
    </citation>
    <scope>NUCLEOTIDE SEQUENCE</scope>
    <source>
        <strain evidence="2">Ploen Becks lab</strain>
    </source>
</reference>
<name>A0A814LLU6_9BILA</name>
<comment type="caution">
    <text evidence="2">The sequence shown here is derived from an EMBL/GenBank/DDBJ whole genome shotgun (WGS) entry which is preliminary data.</text>
</comment>
<feature type="compositionally biased region" description="Basic and acidic residues" evidence="1">
    <location>
        <begin position="40"/>
        <end position="79"/>
    </location>
</feature>
<gene>
    <name evidence="2" type="ORF">OXX778_LOCUS19572</name>
</gene>
<accession>A0A814LLU6</accession>
<proteinExistence type="predicted"/>
<protein>
    <submittedName>
        <fullName evidence="2">Uncharacterized protein</fullName>
    </submittedName>
</protein>
<evidence type="ECO:0000313" key="3">
    <source>
        <dbReference type="Proteomes" id="UP000663879"/>
    </source>
</evidence>
<dbReference type="EMBL" id="CAJNOC010006005">
    <property type="protein sequence ID" value="CAF1067544.1"/>
    <property type="molecule type" value="Genomic_DNA"/>
</dbReference>
<organism evidence="2 3">
    <name type="scientific">Brachionus calyciflorus</name>
    <dbReference type="NCBI Taxonomy" id="104777"/>
    <lineage>
        <taxon>Eukaryota</taxon>
        <taxon>Metazoa</taxon>
        <taxon>Spiralia</taxon>
        <taxon>Gnathifera</taxon>
        <taxon>Rotifera</taxon>
        <taxon>Eurotatoria</taxon>
        <taxon>Monogononta</taxon>
        <taxon>Pseudotrocha</taxon>
        <taxon>Ploima</taxon>
        <taxon>Brachionidae</taxon>
        <taxon>Brachionus</taxon>
    </lineage>
</organism>
<dbReference type="AlphaFoldDB" id="A0A814LLU6"/>
<dbReference type="Proteomes" id="UP000663879">
    <property type="component" value="Unassembled WGS sequence"/>
</dbReference>
<evidence type="ECO:0000313" key="2">
    <source>
        <dbReference type="EMBL" id="CAF1067544.1"/>
    </source>
</evidence>